<protein>
    <submittedName>
        <fullName evidence="1">Uncharacterized protein</fullName>
    </submittedName>
</protein>
<gene>
    <name evidence="1" type="ORF">HPB49_024433</name>
</gene>
<dbReference type="Proteomes" id="UP000821865">
    <property type="component" value="Chromosome 7"/>
</dbReference>
<evidence type="ECO:0000313" key="1">
    <source>
        <dbReference type="EMBL" id="KAH7942464.1"/>
    </source>
</evidence>
<dbReference type="EMBL" id="CM023476">
    <property type="protein sequence ID" value="KAH7942464.1"/>
    <property type="molecule type" value="Genomic_DNA"/>
</dbReference>
<accession>A0ACB8CIE3</accession>
<proteinExistence type="predicted"/>
<name>A0ACB8CIE3_DERSI</name>
<sequence>MGRKRKTLDDWCKEHDDLQIATKDSEGTRTLVCKYCNTEMVTDPAKKPYDRIREHLMSSRHKKFKTASKEAETAGTSQQTLFDMSCRQRAKETEADGVIHDFVRALAYSGISMYQADGPLGDFARKYCKAAKTMPTGQILRLKYLKEAFDKDMEKIRDDMRDVKVSVIVDESPDITGVPTINTLLCYYSQKNVKKHVVLVDVDRVNASNSYTVASAVSKALLTVDKTWKDVVAVATDSAEYMRKMVREICQAEGIQILHVKDIAHLIHHEALAPCESGLPSTLSNTTQRPSLRHLQTPTTTPLLRLNVARGSASPHHYTRALSGFSATYNPARLSEWLLRCPQRSDVSDALSVEWLT</sequence>
<comment type="caution">
    <text evidence="1">The sequence shown here is derived from an EMBL/GenBank/DDBJ whole genome shotgun (WGS) entry which is preliminary data.</text>
</comment>
<keyword evidence="2" id="KW-1185">Reference proteome</keyword>
<reference evidence="1" key="1">
    <citation type="submission" date="2020-05" db="EMBL/GenBank/DDBJ databases">
        <title>Large-scale comparative analyses of tick genomes elucidate their genetic diversity and vector capacities.</title>
        <authorList>
            <person name="Jia N."/>
            <person name="Wang J."/>
            <person name="Shi W."/>
            <person name="Du L."/>
            <person name="Sun Y."/>
            <person name="Zhan W."/>
            <person name="Jiang J."/>
            <person name="Wang Q."/>
            <person name="Zhang B."/>
            <person name="Ji P."/>
            <person name="Sakyi L.B."/>
            <person name="Cui X."/>
            <person name="Yuan T."/>
            <person name="Jiang B."/>
            <person name="Yang W."/>
            <person name="Lam T.T.-Y."/>
            <person name="Chang Q."/>
            <person name="Ding S."/>
            <person name="Wang X."/>
            <person name="Zhu J."/>
            <person name="Ruan X."/>
            <person name="Zhao L."/>
            <person name="Wei J."/>
            <person name="Que T."/>
            <person name="Du C."/>
            <person name="Cheng J."/>
            <person name="Dai P."/>
            <person name="Han X."/>
            <person name="Huang E."/>
            <person name="Gao Y."/>
            <person name="Liu J."/>
            <person name="Shao H."/>
            <person name="Ye R."/>
            <person name="Li L."/>
            <person name="Wei W."/>
            <person name="Wang X."/>
            <person name="Wang C."/>
            <person name="Yang T."/>
            <person name="Huo Q."/>
            <person name="Li W."/>
            <person name="Guo W."/>
            <person name="Chen H."/>
            <person name="Zhou L."/>
            <person name="Ni X."/>
            <person name="Tian J."/>
            <person name="Zhou Y."/>
            <person name="Sheng Y."/>
            <person name="Liu T."/>
            <person name="Pan Y."/>
            <person name="Xia L."/>
            <person name="Li J."/>
            <person name="Zhao F."/>
            <person name="Cao W."/>
        </authorList>
    </citation>
    <scope>NUCLEOTIDE SEQUENCE</scope>
    <source>
        <strain evidence="1">Dsil-2018</strain>
    </source>
</reference>
<organism evidence="1 2">
    <name type="scientific">Dermacentor silvarum</name>
    <name type="common">Tick</name>
    <dbReference type="NCBI Taxonomy" id="543639"/>
    <lineage>
        <taxon>Eukaryota</taxon>
        <taxon>Metazoa</taxon>
        <taxon>Ecdysozoa</taxon>
        <taxon>Arthropoda</taxon>
        <taxon>Chelicerata</taxon>
        <taxon>Arachnida</taxon>
        <taxon>Acari</taxon>
        <taxon>Parasitiformes</taxon>
        <taxon>Ixodida</taxon>
        <taxon>Ixodoidea</taxon>
        <taxon>Ixodidae</taxon>
        <taxon>Rhipicephalinae</taxon>
        <taxon>Dermacentor</taxon>
    </lineage>
</organism>
<evidence type="ECO:0000313" key="2">
    <source>
        <dbReference type="Proteomes" id="UP000821865"/>
    </source>
</evidence>